<dbReference type="Proteomes" id="UP000242682">
    <property type="component" value="Unassembled WGS sequence"/>
</dbReference>
<dbReference type="InterPro" id="IPR001279">
    <property type="entry name" value="Metallo-B-lactamas"/>
</dbReference>
<dbReference type="SUPFAM" id="SSF56281">
    <property type="entry name" value="Metallo-hydrolase/oxidoreductase"/>
    <property type="match status" value="1"/>
</dbReference>
<protein>
    <submittedName>
        <fullName evidence="2">Glyoxylase-like metal-dependent hydrolase (Beta-lactamase superfamily II)</fullName>
    </submittedName>
</protein>
<evidence type="ECO:0000313" key="2">
    <source>
        <dbReference type="EMBL" id="PSL28824.1"/>
    </source>
</evidence>
<dbReference type="PANTHER" id="PTHR42951">
    <property type="entry name" value="METALLO-BETA-LACTAMASE DOMAIN-CONTAINING"/>
    <property type="match status" value="1"/>
</dbReference>
<name>A0A2P8G4C2_9BACL</name>
<keyword evidence="2" id="KW-0378">Hydrolase</keyword>
<dbReference type="RefSeq" id="WP_106534545.1">
    <property type="nucleotide sequence ID" value="NZ_PYAT01000015.1"/>
</dbReference>
<dbReference type="InterPro" id="IPR050855">
    <property type="entry name" value="NDM-1-like"/>
</dbReference>
<dbReference type="AlphaFoldDB" id="A0A2P8G4C2"/>
<comment type="caution">
    <text evidence="2">The sequence shown here is derived from an EMBL/GenBank/DDBJ whole genome shotgun (WGS) entry which is preliminary data.</text>
</comment>
<accession>A0A2P8G4C2</accession>
<dbReference type="SMART" id="SM00849">
    <property type="entry name" value="Lactamase_B"/>
    <property type="match status" value="1"/>
</dbReference>
<proteinExistence type="predicted"/>
<keyword evidence="3" id="KW-1185">Reference proteome</keyword>
<organism evidence="2 3">
    <name type="scientific">Planomicrobium soli</name>
    <dbReference type="NCBI Taxonomy" id="1176648"/>
    <lineage>
        <taxon>Bacteria</taxon>
        <taxon>Bacillati</taxon>
        <taxon>Bacillota</taxon>
        <taxon>Bacilli</taxon>
        <taxon>Bacillales</taxon>
        <taxon>Caryophanaceae</taxon>
        <taxon>Planomicrobium</taxon>
    </lineage>
</organism>
<dbReference type="OrthoDB" id="9802248at2"/>
<dbReference type="CDD" id="cd07721">
    <property type="entry name" value="yflN-like_MBL-fold"/>
    <property type="match status" value="1"/>
</dbReference>
<dbReference type="InterPro" id="IPR036866">
    <property type="entry name" value="RibonucZ/Hydroxyglut_hydro"/>
</dbReference>
<dbReference type="EMBL" id="PYAT01000015">
    <property type="protein sequence ID" value="PSL28824.1"/>
    <property type="molecule type" value="Genomic_DNA"/>
</dbReference>
<sequence length="282" mass="31397">MKKSPSTDRVLPVTSVKDGSGREVMRDVHCFTTQIVNVYFIGNPAFSNEWVLVDAGMPESGSRILKEAADRFGPDHKLKAIVLTHGHFDHVGGLVHILEKFPVPVYAHPLEFPYLQGKQDYPEPDSTVQGGLIAKMSAAYPKQAIDISEHLKELPKSGDIPELPGWKWFYTPGHSPGHISLFRFEGRIVIAGDAFVTVKQDSFYKVLVQKKEVCGPPVYLTTDWQIAWESVIKIANLRPHIAATGHGKPMRGPKMAAQLVKLVNHFPYVAMPDYGKYVNNSN</sequence>
<feature type="domain" description="Metallo-beta-lactamase" evidence="1">
    <location>
        <begin position="35"/>
        <end position="246"/>
    </location>
</feature>
<gene>
    <name evidence="2" type="ORF">B0H99_11537</name>
</gene>
<dbReference type="GO" id="GO:0016787">
    <property type="term" value="F:hydrolase activity"/>
    <property type="evidence" value="ECO:0007669"/>
    <property type="project" value="UniProtKB-KW"/>
</dbReference>
<dbReference type="Gene3D" id="3.60.15.10">
    <property type="entry name" value="Ribonuclease Z/Hydroxyacylglutathione hydrolase-like"/>
    <property type="match status" value="1"/>
</dbReference>
<evidence type="ECO:0000313" key="3">
    <source>
        <dbReference type="Proteomes" id="UP000242682"/>
    </source>
</evidence>
<dbReference type="Pfam" id="PF00753">
    <property type="entry name" value="Lactamase_B"/>
    <property type="match status" value="1"/>
</dbReference>
<dbReference type="PANTHER" id="PTHR42951:SF17">
    <property type="entry name" value="METALLO-BETA-LACTAMASE DOMAIN-CONTAINING PROTEIN"/>
    <property type="match status" value="1"/>
</dbReference>
<reference evidence="2 3" key="1">
    <citation type="submission" date="2018-03" db="EMBL/GenBank/DDBJ databases">
        <title>Genomic Encyclopedia of Type Strains, Phase III (KMG-III): the genomes of soil and plant-associated and newly described type strains.</title>
        <authorList>
            <person name="Whitman W."/>
        </authorList>
    </citation>
    <scope>NUCLEOTIDE SEQUENCE [LARGE SCALE GENOMIC DNA]</scope>
    <source>
        <strain evidence="2 3">CGMCC 1.12259</strain>
    </source>
</reference>
<evidence type="ECO:0000259" key="1">
    <source>
        <dbReference type="SMART" id="SM00849"/>
    </source>
</evidence>